<protein>
    <submittedName>
        <fullName evidence="2">Uncharacterized protein</fullName>
    </submittedName>
</protein>
<proteinExistence type="predicted"/>
<dbReference type="EMBL" id="CAJNOJ010002439">
    <property type="protein sequence ID" value="CAF1559728.1"/>
    <property type="molecule type" value="Genomic_DNA"/>
</dbReference>
<feature type="compositionally biased region" description="Basic and acidic residues" evidence="1">
    <location>
        <begin position="1"/>
        <end position="18"/>
    </location>
</feature>
<organism evidence="2 3">
    <name type="scientific">Adineta ricciae</name>
    <name type="common">Rotifer</name>
    <dbReference type="NCBI Taxonomy" id="249248"/>
    <lineage>
        <taxon>Eukaryota</taxon>
        <taxon>Metazoa</taxon>
        <taxon>Spiralia</taxon>
        <taxon>Gnathifera</taxon>
        <taxon>Rotifera</taxon>
        <taxon>Eurotatoria</taxon>
        <taxon>Bdelloidea</taxon>
        <taxon>Adinetida</taxon>
        <taxon>Adinetidae</taxon>
        <taxon>Adineta</taxon>
    </lineage>
</organism>
<accession>A0A815XNJ1</accession>
<feature type="region of interest" description="Disordered" evidence="1">
    <location>
        <begin position="28"/>
        <end position="50"/>
    </location>
</feature>
<evidence type="ECO:0000313" key="2">
    <source>
        <dbReference type="EMBL" id="CAF1559728.1"/>
    </source>
</evidence>
<feature type="non-terminal residue" evidence="2">
    <location>
        <position position="50"/>
    </location>
</feature>
<dbReference type="AlphaFoldDB" id="A0A815XNJ1"/>
<comment type="caution">
    <text evidence="2">The sequence shown here is derived from an EMBL/GenBank/DDBJ whole genome shotgun (WGS) entry which is preliminary data.</text>
</comment>
<feature type="region of interest" description="Disordered" evidence="1">
    <location>
        <begin position="1"/>
        <end position="20"/>
    </location>
</feature>
<evidence type="ECO:0000313" key="3">
    <source>
        <dbReference type="Proteomes" id="UP000663852"/>
    </source>
</evidence>
<gene>
    <name evidence="2" type="ORF">EDS130_LOCUS46508</name>
</gene>
<reference evidence="2" key="1">
    <citation type="submission" date="2021-02" db="EMBL/GenBank/DDBJ databases">
        <authorList>
            <person name="Nowell W R."/>
        </authorList>
    </citation>
    <scope>NUCLEOTIDE SEQUENCE</scope>
</reference>
<dbReference type="Proteomes" id="UP000663852">
    <property type="component" value="Unassembled WGS sequence"/>
</dbReference>
<name>A0A815XNJ1_ADIRI</name>
<sequence length="50" mass="5742">MTRWMSERTTEAGLDRMELVPMTNKRADVDDNWDERGGVDNKVSADKSAR</sequence>
<evidence type="ECO:0000256" key="1">
    <source>
        <dbReference type="SAM" id="MobiDB-lite"/>
    </source>
</evidence>